<dbReference type="PANTHER" id="PTHR11461:SF315">
    <property type="entry name" value="SERPIN-Z3-LIKE"/>
    <property type="match status" value="1"/>
</dbReference>
<dbReference type="Gene3D" id="6.20.40.10">
    <property type="match status" value="1"/>
</dbReference>
<comment type="similarity">
    <text evidence="1 2">Belongs to the serpin family.</text>
</comment>
<dbReference type="InterPro" id="IPR000215">
    <property type="entry name" value="Serpin_fam"/>
</dbReference>
<dbReference type="InterPro" id="IPR042178">
    <property type="entry name" value="Serpin_sf_1"/>
</dbReference>
<dbReference type="SUPFAM" id="SSF56574">
    <property type="entry name" value="Serpins"/>
    <property type="match status" value="1"/>
</dbReference>
<name>A0ABM3I0C2_ZIZJJ</name>
<dbReference type="Gene3D" id="1.10.287.580">
    <property type="entry name" value="Helix hairpin bin"/>
    <property type="match status" value="1"/>
</dbReference>
<dbReference type="RefSeq" id="XP_048318032.2">
    <property type="nucleotide sequence ID" value="XM_048462075.2"/>
</dbReference>
<evidence type="ECO:0000313" key="5">
    <source>
        <dbReference type="RefSeq" id="XP_048318032.2"/>
    </source>
</evidence>
<keyword evidence="4" id="KW-1185">Reference proteome</keyword>
<evidence type="ECO:0000256" key="1">
    <source>
        <dbReference type="ARBA" id="ARBA00009500"/>
    </source>
</evidence>
<dbReference type="Pfam" id="PF00079">
    <property type="entry name" value="Serpin"/>
    <property type="match status" value="1"/>
</dbReference>
<proteinExistence type="inferred from homology"/>
<dbReference type="InterPro" id="IPR042185">
    <property type="entry name" value="Serpin_sf_2"/>
</dbReference>
<dbReference type="PROSITE" id="PS00284">
    <property type="entry name" value="SERPIN"/>
    <property type="match status" value="1"/>
</dbReference>
<accession>A0ABM3I0C2</accession>
<sequence>MEFCVKLAAEGILEEVIKDQGKNVVMSPTSMNLLLNMAALGSSGDTLKQFHGCLAENVINEVNSWAEKSTKGLIKDFLPPSIQLKPPLLLANALYFKATCKDQFKASLTRDFHLLAGKTIKVPFMTQVEQKQRYGSFKDFQVVRLYYDTGGCYHYDNDHPSFCMDIILPDRRNGLQDLLQKFNSDTELLMEKLGLTLPFNYKLADFTETIHSPLGKQLFIDKMFQKSCIEVDEEGTEGASVSGGLGFGGRSMYCQAPEVEFVADHPFMFIIREEVSGAVIFTGAVLNPLSA</sequence>
<dbReference type="PANTHER" id="PTHR11461">
    <property type="entry name" value="SERINE PROTEASE INHIBITOR, SERPIN"/>
    <property type="match status" value="1"/>
</dbReference>
<gene>
    <name evidence="5" type="primary">LOC107429729</name>
</gene>
<dbReference type="Proteomes" id="UP001652623">
    <property type="component" value="Chromosome 12"/>
</dbReference>
<feature type="domain" description="Serpin" evidence="3">
    <location>
        <begin position="12"/>
        <end position="288"/>
    </location>
</feature>
<protein>
    <submittedName>
        <fullName evidence="5">Serpin-ZXA</fullName>
    </submittedName>
</protein>
<evidence type="ECO:0000256" key="2">
    <source>
        <dbReference type="RuleBase" id="RU000411"/>
    </source>
</evidence>
<dbReference type="Gene3D" id="3.30.497.10">
    <property type="entry name" value="Antithrombin, subunit I, domain 2"/>
    <property type="match status" value="1"/>
</dbReference>
<dbReference type="SMART" id="SM00093">
    <property type="entry name" value="SERPIN"/>
    <property type="match status" value="1"/>
</dbReference>
<reference evidence="5" key="1">
    <citation type="submission" date="2025-08" db="UniProtKB">
        <authorList>
            <consortium name="RefSeq"/>
        </authorList>
    </citation>
    <scope>IDENTIFICATION</scope>
    <source>
        <tissue evidence="5">Seedling</tissue>
    </source>
</reference>
<evidence type="ECO:0000259" key="3">
    <source>
        <dbReference type="SMART" id="SM00093"/>
    </source>
</evidence>
<dbReference type="InterPro" id="IPR023795">
    <property type="entry name" value="Serpin_CS"/>
</dbReference>
<dbReference type="InterPro" id="IPR023796">
    <property type="entry name" value="Serpin_dom"/>
</dbReference>
<evidence type="ECO:0000313" key="4">
    <source>
        <dbReference type="Proteomes" id="UP001652623"/>
    </source>
</evidence>
<dbReference type="Gene3D" id="2.30.39.10">
    <property type="entry name" value="Alpha-1-antitrypsin, domain 1"/>
    <property type="match status" value="2"/>
</dbReference>
<organism evidence="4 5">
    <name type="scientific">Ziziphus jujuba</name>
    <name type="common">Chinese jujube</name>
    <name type="synonym">Ziziphus sativa</name>
    <dbReference type="NCBI Taxonomy" id="326968"/>
    <lineage>
        <taxon>Eukaryota</taxon>
        <taxon>Viridiplantae</taxon>
        <taxon>Streptophyta</taxon>
        <taxon>Embryophyta</taxon>
        <taxon>Tracheophyta</taxon>
        <taxon>Spermatophyta</taxon>
        <taxon>Magnoliopsida</taxon>
        <taxon>eudicotyledons</taxon>
        <taxon>Gunneridae</taxon>
        <taxon>Pentapetalae</taxon>
        <taxon>rosids</taxon>
        <taxon>fabids</taxon>
        <taxon>Rosales</taxon>
        <taxon>Rhamnaceae</taxon>
        <taxon>Paliureae</taxon>
        <taxon>Ziziphus</taxon>
    </lineage>
</organism>
<dbReference type="InterPro" id="IPR036186">
    <property type="entry name" value="Serpin_sf"/>
</dbReference>
<dbReference type="GeneID" id="107429729"/>